<proteinExistence type="predicted"/>
<keyword evidence="2" id="KW-1185">Reference proteome</keyword>
<reference evidence="1" key="1">
    <citation type="submission" date="2022-04" db="EMBL/GenBank/DDBJ databases">
        <title>Genome of the entomopathogenic fungus Entomophthora muscae.</title>
        <authorList>
            <person name="Elya C."/>
            <person name="Lovett B.R."/>
            <person name="Lee E."/>
            <person name="Macias A.M."/>
            <person name="Hajek A.E."/>
            <person name="De Bivort B.L."/>
            <person name="Kasson M.T."/>
            <person name="De Fine Licht H.H."/>
            <person name="Stajich J.E."/>
        </authorList>
    </citation>
    <scope>NUCLEOTIDE SEQUENCE</scope>
    <source>
        <strain evidence="1">Berkeley</strain>
    </source>
</reference>
<name>A0ACC2U695_9FUNG</name>
<comment type="caution">
    <text evidence="1">The sequence shown here is derived from an EMBL/GenBank/DDBJ whole genome shotgun (WGS) entry which is preliminary data.</text>
</comment>
<organism evidence="1 2">
    <name type="scientific">Entomophthora muscae</name>
    <dbReference type="NCBI Taxonomy" id="34485"/>
    <lineage>
        <taxon>Eukaryota</taxon>
        <taxon>Fungi</taxon>
        <taxon>Fungi incertae sedis</taxon>
        <taxon>Zoopagomycota</taxon>
        <taxon>Entomophthoromycotina</taxon>
        <taxon>Entomophthoromycetes</taxon>
        <taxon>Entomophthorales</taxon>
        <taxon>Entomophthoraceae</taxon>
        <taxon>Entomophthora</taxon>
    </lineage>
</organism>
<evidence type="ECO:0000313" key="2">
    <source>
        <dbReference type="Proteomes" id="UP001165960"/>
    </source>
</evidence>
<dbReference type="Proteomes" id="UP001165960">
    <property type="component" value="Unassembled WGS sequence"/>
</dbReference>
<gene>
    <name evidence="1" type="ORF">DSO57_1003699</name>
</gene>
<protein>
    <submittedName>
        <fullName evidence="1">Uncharacterized protein</fullName>
    </submittedName>
</protein>
<sequence>MHVSLIAPKNEIIQLPVSICFCVPSGLEDIAREEIAEKLVQYPRLPPASKWITFPGLVQCSLQTSGLDINLKTDLCTQVRGIQFFSVEKMFLVVASLDVSEDEFQAKPADSTSGKIPWIEWLTSCITNCALESWIGAARILNAAGFCPGESSPEEILFRATFLRGDFKHPIANSQTMAGALGASVLSVSSNAKVKLENFEIEVLGCLIPGGSFAQLLLGFRLESYSATAEPISWRHRVISGRTSLRPTIAYCIARMANIQPGQVVLDPCCGVGTIPIEASLTCQPLAHFICGDIELDSIHNKANINITAAAPYSASVVAWNAKALPIRDQLVDIAITDLPWGMREGSFNMCAKLYPKLMKQLIRVVKKGSGKAYILTLDHQLLKHTLNTPWCQKAWKVCFVRDIRIGYQVKLFCLERTED</sequence>
<accession>A0ACC2U695</accession>
<evidence type="ECO:0000313" key="1">
    <source>
        <dbReference type="EMBL" id="KAJ9082540.1"/>
    </source>
</evidence>
<dbReference type="EMBL" id="QTSX02001429">
    <property type="protein sequence ID" value="KAJ9082540.1"/>
    <property type="molecule type" value="Genomic_DNA"/>
</dbReference>